<dbReference type="Proteomes" id="UP001057522">
    <property type="component" value="Unassembled WGS sequence"/>
</dbReference>
<accession>A0ABT0TRU2</accession>
<reference evidence="1" key="1">
    <citation type="submission" date="2022-06" db="EMBL/GenBank/DDBJ databases">
        <title>Helicobacter colisuis sp. nov.</title>
        <authorList>
            <person name="Papic B."/>
            <person name="Gruntar I."/>
        </authorList>
    </citation>
    <scope>NUCLEOTIDE SEQUENCE</scope>
    <source>
        <strain evidence="1">11154-15</strain>
    </source>
</reference>
<sequence length="142" mass="16811">MATPKPLTKHKKANGYQELKQVLMEAKENILPLPQTLELSREKDFVACCFRDSNNKKYYLLSDSCINSLIESAKELEKNKYLFKLEQEIYKNMPIDFEDVWCIALKELAGNFNKNPKNLIKNIRKRYPYLFMDFNLSLNQTY</sequence>
<evidence type="ECO:0000313" key="1">
    <source>
        <dbReference type="EMBL" id="MCL9818627.1"/>
    </source>
</evidence>
<protein>
    <submittedName>
        <fullName evidence="1">DUF2603 domain-containing protein</fullName>
    </submittedName>
</protein>
<keyword evidence="2" id="KW-1185">Reference proteome</keyword>
<gene>
    <name evidence="1" type="ORF">NCR95_00310</name>
</gene>
<dbReference type="RefSeq" id="WP_112056738.1">
    <property type="nucleotide sequence ID" value="NZ_JAMOKV010000001.1"/>
</dbReference>
<organism evidence="1 2">
    <name type="scientific">Helicobacter colisuis</name>
    <dbReference type="NCBI Taxonomy" id="2949739"/>
    <lineage>
        <taxon>Bacteria</taxon>
        <taxon>Pseudomonadati</taxon>
        <taxon>Campylobacterota</taxon>
        <taxon>Epsilonproteobacteria</taxon>
        <taxon>Campylobacterales</taxon>
        <taxon>Helicobacteraceae</taxon>
        <taxon>Helicobacter</taxon>
    </lineage>
</organism>
<comment type="caution">
    <text evidence="1">The sequence shown here is derived from an EMBL/GenBank/DDBJ whole genome shotgun (WGS) entry which is preliminary data.</text>
</comment>
<dbReference type="EMBL" id="JAMOKX010000001">
    <property type="protein sequence ID" value="MCL9818627.1"/>
    <property type="molecule type" value="Genomic_DNA"/>
</dbReference>
<dbReference type="Pfam" id="PF10788">
    <property type="entry name" value="DUF2603"/>
    <property type="match status" value="1"/>
</dbReference>
<evidence type="ECO:0000313" key="2">
    <source>
        <dbReference type="Proteomes" id="UP001057522"/>
    </source>
</evidence>
<proteinExistence type="predicted"/>
<name>A0ABT0TRU2_9HELI</name>
<dbReference type="InterPro" id="IPR019724">
    <property type="entry name" value="UPF0763"/>
</dbReference>